<dbReference type="AlphaFoldDB" id="A0A177BUD9"/>
<evidence type="ECO:0000256" key="3">
    <source>
        <dbReference type="ARBA" id="ARBA00022670"/>
    </source>
</evidence>
<feature type="signal peptide" evidence="9">
    <location>
        <begin position="1"/>
        <end position="20"/>
    </location>
</feature>
<dbReference type="InParanoid" id="A0A177BUD9"/>
<keyword evidence="9" id="KW-0732">Signal</keyword>
<organism evidence="10 11">
    <name type="scientific">Paraphaeosphaeria sporulosa</name>
    <dbReference type="NCBI Taxonomy" id="1460663"/>
    <lineage>
        <taxon>Eukaryota</taxon>
        <taxon>Fungi</taxon>
        <taxon>Dikarya</taxon>
        <taxon>Ascomycota</taxon>
        <taxon>Pezizomycotina</taxon>
        <taxon>Dothideomycetes</taxon>
        <taxon>Pleosporomycetidae</taxon>
        <taxon>Pleosporales</taxon>
        <taxon>Massarineae</taxon>
        <taxon>Didymosphaeriaceae</taxon>
        <taxon>Paraphaeosphaeria</taxon>
    </lineage>
</organism>
<keyword evidence="4" id="KW-0479">Metal-binding</keyword>
<name>A0A177BUD9_9PLEO</name>
<dbReference type="InterPro" id="IPR050414">
    <property type="entry name" value="Fungal_M35_metalloproteases"/>
</dbReference>
<keyword evidence="3" id="KW-0645">Protease</keyword>
<dbReference type="GO" id="GO:0006508">
    <property type="term" value="P:proteolysis"/>
    <property type="evidence" value="ECO:0007669"/>
    <property type="project" value="UniProtKB-KW"/>
</dbReference>
<dbReference type="GeneID" id="28764675"/>
<evidence type="ECO:0000256" key="4">
    <source>
        <dbReference type="ARBA" id="ARBA00022723"/>
    </source>
</evidence>
<dbReference type="SUPFAM" id="SSF55486">
    <property type="entry name" value="Metalloproteases ('zincins'), catalytic domain"/>
    <property type="match status" value="1"/>
</dbReference>
<evidence type="ECO:0000256" key="7">
    <source>
        <dbReference type="ARBA" id="ARBA00023049"/>
    </source>
</evidence>
<dbReference type="Proteomes" id="UP000077069">
    <property type="component" value="Unassembled WGS sequence"/>
</dbReference>
<dbReference type="PANTHER" id="PTHR37016">
    <property type="match status" value="1"/>
</dbReference>
<feature type="region of interest" description="Disordered" evidence="8">
    <location>
        <begin position="21"/>
        <end position="56"/>
    </location>
</feature>
<evidence type="ECO:0000256" key="1">
    <source>
        <dbReference type="ARBA" id="ARBA00001947"/>
    </source>
</evidence>
<evidence type="ECO:0000313" key="10">
    <source>
        <dbReference type="EMBL" id="OAF99062.1"/>
    </source>
</evidence>
<proteinExistence type="inferred from homology"/>
<feature type="compositionally biased region" description="Polar residues" evidence="8">
    <location>
        <begin position="22"/>
        <end position="33"/>
    </location>
</feature>
<evidence type="ECO:0000256" key="2">
    <source>
        <dbReference type="ARBA" id="ARBA00010279"/>
    </source>
</evidence>
<keyword evidence="5" id="KW-0378">Hydrolase</keyword>
<dbReference type="GO" id="GO:0008237">
    <property type="term" value="F:metallopeptidase activity"/>
    <property type="evidence" value="ECO:0007669"/>
    <property type="project" value="UniProtKB-KW"/>
</dbReference>
<reference evidence="10 11" key="1">
    <citation type="submission" date="2016-05" db="EMBL/GenBank/DDBJ databases">
        <title>Comparative analysis of secretome profiles of manganese(II)-oxidizing ascomycete fungi.</title>
        <authorList>
            <consortium name="DOE Joint Genome Institute"/>
            <person name="Zeiner C.A."/>
            <person name="Purvine S.O."/>
            <person name="Zink E.M."/>
            <person name="Wu S."/>
            <person name="Pasa-Tolic L."/>
            <person name="Chaput D.L."/>
            <person name="Haridas S."/>
            <person name="Grigoriev I.V."/>
            <person name="Santelli C.M."/>
            <person name="Hansel C.M."/>
        </authorList>
    </citation>
    <scope>NUCLEOTIDE SEQUENCE [LARGE SCALE GENOMIC DNA]</scope>
    <source>
        <strain evidence="10 11">AP3s5-JAC2a</strain>
    </source>
</reference>
<keyword evidence="6" id="KW-0862">Zinc</keyword>
<sequence>MYFFSLPFLALSGSIHGAFASPTPSSSQDLSKSITKRGEPNTGADFDENEEPKPNTLEKTETAINDALELASYVTSYIDDDNDIYPHYFDEADRAEIKRIFVDLTNGQKGNDYLDKILIQKSDDDNLCDDQTLAYSNDEDTENPYIVLCPNSFKKKAVTALPSKDIDDEDALDFYTVCAKDGGDLGDTVSYRMNTLGMTLLHEYMHMDSMIKASFGSIVDNPNGNDGYGPVNVYDKIPKDQARLNADSYAYYASHVLWTALCQQDFGAPRPGTDDQDPDCGATVCKP</sequence>
<dbReference type="InterPro" id="IPR024079">
    <property type="entry name" value="MetalloPept_cat_dom_sf"/>
</dbReference>
<comment type="similarity">
    <text evidence="2">Belongs to the peptidase M35 family.</text>
</comment>
<dbReference type="Gene3D" id="3.40.390.10">
    <property type="entry name" value="Collagenase (Catalytic Domain)"/>
    <property type="match status" value="1"/>
</dbReference>
<evidence type="ECO:0000256" key="9">
    <source>
        <dbReference type="SAM" id="SignalP"/>
    </source>
</evidence>
<dbReference type="OrthoDB" id="5357726at2759"/>
<keyword evidence="11" id="KW-1185">Reference proteome</keyword>
<dbReference type="GO" id="GO:0046872">
    <property type="term" value="F:metal ion binding"/>
    <property type="evidence" value="ECO:0007669"/>
    <property type="project" value="UniProtKB-KW"/>
</dbReference>
<evidence type="ECO:0000313" key="11">
    <source>
        <dbReference type="Proteomes" id="UP000077069"/>
    </source>
</evidence>
<accession>A0A177BUD9</accession>
<dbReference type="EMBL" id="KV441563">
    <property type="protein sequence ID" value="OAF99062.1"/>
    <property type="molecule type" value="Genomic_DNA"/>
</dbReference>
<keyword evidence="7" id="KW-0482">Metalloprotease</keyword>
<protein>
    <recommendedName>
        <fullName evidence="12">Lysine-specific metallo-endopeptidase domain-containing protein</fullName>
    </recommendedName>
</protein>
<comment type="cofactor">
    <cofactor evidence="1">
        <name>Zn(2+)</name>
        <dbReference type="ChEBI" id="CHEBI:29105"/>
    </cofactor>
</comment>
<evidence type="ECO:0000256" key="5">
    <source>
        <dbReference type="ARBA" id="ARBA00022801"/>
    </source>
</evidence>
<dbReference type="RefSeq" id="XP_018029428.1">
    <property type="nucleotide sequence ID" value="XM_018181189.1"/>
</dbReference>
<evidence type="ECO:0000256" key="8">
    <source>
        <dbReference type="SAM" id="MobiDB-lite"/>
    </source>
</evidence>
<dbReference type="PANTHER" id="PTHR37016:SF3">
    <property type="entry name" value="NEUTRAL PROTEASE 2-RELATED"/>
    <property type="match status" value="1"/>
</dbReference>
<evidence type="ECO:0000256" key="6">
    <source>
        <dbReference type="ARBA" id="ARBA00022833"/>
    </source>
</evidence>
<evidence type="ECO:0008006" key="12">
    <source>
        <dbReference type="Google" id="ProtNLM"/>
    </source>
</evidence>
<gene>
    <name evidence="10" type="ORF">CC84DRAFT_1191530</name>
</gene>
<feature type="chain" id="PRO_5008057329" description="Lysine-specific metallo-endopeptidase domain-containing protein" evidence="9">
    <location>
        <begin position="21"/>
        <end position="287"/>
    </location>
</feature>